<feature type="transmembrane region" description="Helical" evidence="1">
    <location>
        <begin position="137"/>
        <end position="157"/>
    </location>
</feature>
<evidence type="ECO:0000313" key="4">
    <source>
        <dbReference type="Proteomes" id="UP000198520"/>
    </source>
</evidence>
<dbReference type="RefSeq" id="WP_093374234.1">
    <property type="nucleotide sequence ID" value="NZ_BNAN01000001.1"/>
</dbReference>
<evidence type="ECO:0000256" key="2">
    <source>
        <dbReference type="SAM" id="SignalP"/>
    </source>
</evidence>
<feature type="transmembrane region" description="Helical" evidence="1">
    <location>
        <begin position="110"/>
        <end position="131"/>
    </location>
</feature>
<proteinExistence type="predicted"/>
<feature type="chain" id="PRO_5011481278" description="Zinc transporter, ZIP family" evidence="2">
    <location>
        <begin position="21"/>
        <end position="246"/>
    </location>
</feature>
<feature type="transmembrane region" description="Helical" evidence="1">
    <location>
        <begin position="164"/>
        <end position="185"/>
    </location>
</feature>
<feature type="signal peptide" evidence="2">
    <location>
        <begin position="1"/>
        <end position="20"/>
    </location>
</feature>
<evidence type="ECO:0000313" key="3">
    <source>
        <dbReference type="EMBL" id="SFE69309.1"/>
    </source>
</evidence>
<gene>
    <name evidence="3" type="ORF">SAMN04488035_0182</name>
</gene>
<feature type="transmembrane region" description="Helical" evidence="1">
    <location>
        <begin position="54"/>
        <end position="74"/>
    </location>
</feature>
<accession>A0A1I2CLN1</accession>
<feature type="transmembrane region" description="Helical" evidence="1">
    <location>
        <begin position="30"/>
        <end position="47"/>
    </location>
</feature>
<evidence type="ECO:0000256" key="1">
    <source>
        <dbReference type="SAM" id="Phobius"/>
    </source>
</evidence>
<organism evidence="3 4">
    <name type="scientific">Flavimobilis marinus</name>
    <dbReference type="NCBI Taxonomy" id="285351"/>
    <lineage>
        <taxon>Bacteria</taxon>
        <taxon>Bacillati</taxon>
        <taxon>Actinomycetota</taxon>
        <taxon>Actinomycetes</taxon>
        <taxon>Micrococcales</taxon>
        <taxon>Jonesiaceae</taxon>
        <taxon>Flavimobilis</taxon>
    </lineage>
</organism>
<dbReference type="Proteomes" id="UP000198520">
    <property type="component" value="Unassembled WGS sequence"/>
</dbReference>
<dbReference type="EMBL" id="FONZ01000001">
    <property type="protein sequence ID" value="SFE69309.1"/>
    <property type="molecule type" value="Genomic_DNA"/>
</dbReference>
<dbReference type="OrthoDB" id="3250762at2"/>
<keyword evidence="1" id="KW-0812">Transmembrane</keyword>
<feature type="transmembrane region" description="Helical" evidence="1">
    <location>
        <begin position="220"/>
        <end position="244"/>
    </location>
</feature>
<protein>
    <recommendedName>
        <fullName evidence="5">Zinc transporter, ZIP family</fullName>
    </recommendedName>
</protein>
<feature type="transmembrane region" description="Helical" evidence="1">
    <location>
        <begin position="191"/>
        <end position="208"/>
    </location>
</feature>
<dbReference type="STRING" id="285351.SAMN04488035_0182"/>
<keyword evidence="1" id="KW-1133">Transmembrane helix</keyword>
<sequence length="246" mass="24346">MTNSTRAVLTSLLAAAFAVAATLGAAPLTLLTLAVVGLFAYGWPVLLDLPWRAGATTVLALAGAGAVAAVRLAPQAGLRDLPLVVAIGLILAFVREVLRRDGRVRLVESLSAMVGGVVIVVAGAGWLAAAQDAGGESLVVTSAACLAVAAAVSAALPWRGWLNVVLTTGAALLAGAGVAAALPALGAGQGAWGGMVAGVLVASLHVLLEHLPEARRRDGALGAVTLPILVGGMLIYIVGTIVVVQA</sequence>
<keyword evidence="1" id="KW-0472">Membrane</keyword>
<reference evidence="4" key="1">
    <citation type="submission" date="2016-10" db="EMBL/GenBank/DDBJ databases">
        <authorList>
            <person name="Varghese N."/>
            <person name="Submissions S."/>
        </authorList>
    </citation>
    <scope>NUCLEOTIDE SEQUENCE [LARGE SCALE GENOMIC DNA]</scope>
    <source>
        <strain evidence="4">DSM 19083</strain>
    </source>
</reference>
<name>A0A1I2CLN1_9MICO</name>
<evidence type="ECO:0008006" key="5">
    <source>
        <dbReference type="Google" id="ProtNLM"/>
    </source>
</evidence>
<keyword evidence="4" id="KW-1185">Reference proteome</keyword>
<dbReference type="AlphaFoldDB" id="A0A1I2CLN1"/>
<feature type="transmembrane region" description="Helical" evidence="1">
    <location>
        <begin position="80"/>
        <end position="98"/>
    </location>
</feature>
<keyword evidence="2" id="KW-0732">Signal</keyword>